<proteinExistence type="inferred from homology"/>
<comment type="caution">
    <text evidence="11">The sequence shown here is derived from an EMBL/GenBank/DDBJ whole genome shotgun (WGS) entry which is preliminary data.</text>
</comment>
<dbReference type="Proteomes" id="UP000799444">
    <property type="component" value="Unassembled WGS sequence"/>
</dbReference>
<dbReference type="SUPFAM" id="SSF53474">
    <property type="entry name" value="alpha/beta-Hydrolases"/>
    <property type="match status" value="1"/>
</dbReference>
<reference evidence="11" key="1">
    <citation type="journal article" date="2020" name="Stud. Mycol.">
        <title>101 Dothideomycetes genomes: a test case for predicting lifestyles and emergence of pathogens.</title>
        <authorList>
            <person name="Haridas S."/>
            <person name="Albert R."/>
            <person name="Binder M."/>
            <person name="Bloem J."/>
            <person name="Labutti K."/>
            <person name="Salamov A."/>
            <person name="Andreopoulos B."/>
            <person name="Baker S."/>
            <person name="Barry K."/>
            <person name="Bills G."/>
            <person name="Bluhm B."/>
            <person name="Cannon C."/>
            <person name="Castanera R."/>
            <person name="Culley D."/>
            <person name="Daum C."/>
            <person name="Ezra D."/>
            <person name="Gonzalez J."/>
            <person name="Henrissat B."/>
            <person name="Kuo A."/>
            <person name="Liang C."/>
            <person name="Lipzen A."/>
            <person name="Lutzoni F."/>
            <person name="Magnuson J."/>
            <person name="Mondo S."/>
            <person name="Nolan M."/>
            <person name="Ohm R."/>
            <person name="Pangilinan J."/>
            <person name="Park H.-J."/>
            <person name="Ramirez L."/>
            <person name="Alfaro M."/>
            <person name="Sun H."/>
            <person name="Tritt A."/>
            <person name="Yoshinaga Y."/>
            <person name="Zwiers L.-H."/>
            <person name="Turgeon B."/>
            <person name="Goodwin S."/>
            <person name="Spatafora J."/>
            <person name="Crous P."/>
            <person name="Grigoriev I."/>
        </authorList>
    </citation>
    <scope>NUCLEOTIDE SEQUENCE</scope>
    <source>
        <strain evidence="11">CBS 125425</strain>
    </source>
</reference>
<dbReference type="PANTHER" id="PTHR33938:SF15">
    <property type="entry name" value="FERULOYL ESTERASE B-RELATED"/>
    <property type="match status" value="1"/>
</dbReference>
<feature type="chain" id="PRO_5040531636" description="Carboxylic ester hydrolase" evidence="10">
    <location>
        <begin position="26"/>
        <end position="525"/>
    </location>
</feature>
<dbReference type="Pfam" id="PF07519">
    <property type="entry name" value="Tannase"/>
    <property type="match status" value="2"/>
</dbReference>
<evidence type="ECO:0000256" key="1">
    <source>
        <dbReference type="ARBA" id="ARBA00006249"/>
    </source>
</evidence>
<keyword evidence="3" id="KW-0119">Carbohydrate metabolism</keyword>
<evidence type="ECO:0000256" key="2">
    <source>
        <dbReference type="ARBA" id="ARBA00022487"/>
    </source>
</evidence>
<evidence type="ECO:0000256" key="9">
    <source>
        <dbReference type="ARBA" id="ARBA00034075"/>
    </source>
</evidence>
<evidence type="ECO:0000256" key="6">
    <source>
        <dbReference type="ARBA" id="ARBA00022801"/>
    </source>
</evidence>
<dbReference type="InterPro" id="IPR011118">
    <property type="entry name" value="Tannase/feruloyl_esterase"/>
</dbReference>
<evidence type="ECO:0000313" key="12">
    <source>
        <dbReference type="Proteomes" id="UP000799444"/>
    </source>
</evidence>
<keyword evidence="3" id="KW-0624">Polysaccharide degradation</keyword>
<sequence length="525" mass="56866">MQQRWRSLFLQLAVANASFQQTCMSFDPIAYLTNATIRVHEYVPANTTIQLPGMDPTCGRTKQLIPIDACRVALTIATSNRSSFIFEMFFPSEGTGRLLATGNGGIDGCIKYEDMVYALDHGFAVTGTNNGHNGTGGEAFLNNPDVIEDFSFRALHTGTGVGKKLLKAFYGTSQYKSYYLGCSGGGRQGVQAASLFPDDYDGILVGAPALNFNYMSAWRASFYTITKAANSSGFIAAGTWQGLIHQEVLRQCDDLDGANDGILADPSLCAAVFRPETLLCGRENTTGCLTAQQVEVVRKVFSPLYGVDGKLIYSSLSPGAEVQATQRLLSGTPFSYSVDWYRYAVYSNPAWNPASWTIQDAAAAEEANPGNARTWPSDLSPFRDAGGKLILYHGGADQQITPFDTERWYNYMSAQMGATSKDLDTFMRFFRIPGMGHCSGGVGAWQVGQNRAGAQGTPYEPKTNALAALVNWVETDTAPDTLLGTKFVNDTITNGVALSRRHCRYPLLSTYVGGETASAASWSCK</sequence>
<keyword evidence="3" id="KW-0858">Xylan degradation</keyword>
<dbReference type="PANTHER" id="PTHR33938">
    <property type="entry name" value="FERULOYL ESTERASE B-RELATED"/>
    <property type="match status" value="1"/>
</dbReference>
<keyword evidence="12" id="KW-1185">Reference proteome</keyword>
<evidence type="ECO:0000256" key="5">
    <source>
        <dbReference type="ARBA" id="ARBA00022729"/>
    </source>
</evidence>
<dbReference type="AlphaFoldDB" id="A0A9P4RD08"/>
<comment type="similarity">
    <text evidence="1 10">Belongs to the tannase family.</text>
</comment>
<evidence type="ECO:0000256" key="7">
    <source>
        <dbReference type="ARBA" id="ARBA00022837"/>
    </source>
</evidence>
<feature type="signal peptide" evidence="10">
    <location>
        <begin position="1"/>
        <end position="25"/>
    </location>
</feature>
<evidence type="ECO:0000256" key="10">
    <source>
        <dbReference type="RuleBase" id="RU361238"/>
    </source>
</evidence>
<name>A0A9P4RD08_9PLEO</name>
<accession>A0A9P4RD08</accession>
<keyword evidence="2" id="KW-0719">Serine esterase</keyword>
<keyword evidence="5 10" id="KW-0732">Signal</keyword>
<protein>
    <recommendedName>
        <fullName evidence="10">Carboxylic ester hydrolase</fullName>
        <ecNumber evidence="10">3.1.1.-</ecNumber>
    </recommendedName>
</protein>
<evidence type="ECO:0000256" key="4">
    <source>
        <dbReference type="ARBA" id="ARBA00022723"/>
    </source>
</evidence>
<dbReference type="GO" id="GO:0030600">
    <property type="term" value="F:feruloyl esterase activity"/>
    <property type="evidence" value="ECO:0007669"/>
    <property type="project" value="UniProtKB-EC"/>
</dbReference>
<dbReference type="OrthoDB" id="3039123at2759"/>
<dbReference type="InterPro" id="IPR029058">
    <property type="entry name" value="AB_hydrolase_fold"/>
</dbReference>
<dbReference type="GO" id="GO:0045493">
    <property type="term" value="P:xylan catabolic process"/>
    <property type="evidence" value="ECO:0007669"/>
    <property type="project" value="UniProtKB-KW"/>
</dbReference>
<dbReference type="GO" id="GO:0046872">
    <property type="term" value="F:metal ion binding"/>
    <property type="evidence" value="ECO:0007669"/>
    <property type="project" value="UniProtKB-KW"/>
</dbReference>
<comment type="catalytic activity">
    <reaction evidence="9">
        <text>feruloyl-polysaccharide + H2O = ferulate + polysaccharide.</text>
        <dbReference type="EC" id="3.1.1.73"/>
    </reaction>
</comment>
<gene>
    <name evidence="11" type="ORF">EJ04DRAFT_453761</name>
</gene>
<feature type="non-terminal residue" evidence="11">
    <location>
        <position position="525"/>
    </location>
</feature>
<organism evidence="11 12">
    <name type="scientific">Polyplosphaeria fusca</name>
    <dbReference type="NCBI Taxonomy" id="682080"/>
    <lineage>
        <taxon>Eukaryota</taxon>
        <taxon>Fungi</taxon>
        <taxon>Dikarya</taxon>
        <taxon>Ascomycota</taxon>
        <taxon>Pezizomycotina</taxon>
        <taxon>Dothideomycetes</taxon>
        <taxon>Pleosporomycetidae</taxon>
        <taxon>Pleosporales</taxon>
        <taxon>Tetraplosphaeriaceae</taxon>
        <taxon>Polyplosphaeria</taxon>
    </lineage>
</organism>
<keyword evidence="7" id="KW-0106">Calcium</keyword>
<dbReference type="EMBL" id="ML996097">
    <property type="protein sequence ID" value="KAF2741368.1"/>
    <property type="molecule type" value="Genomic_DNA"/>
</dbReference>
<evidence type="ECO:0000256" key="8">
    <source>
        <dbReference type="ARBA" id="ARBA00023157"/>
    </source>
</evidence>
<keyword evidence="8" id="KW-1015">Disulfide bond</keyword>
<keyword evidence="6 10" id="KW-0378">Hydrolase</keyword>
<evidence type="ECO:0000256" key="3">
    <source>
        <dbReference type="ARBA" id="ARBA00022651"/>
    </source>
</evidence>
<keyword evidence="4" id="KW-0479">Metal-binding</keyword>
<dbReference type="EC" id="3.1.1.-" evidence="10"/>
<evidence type="ECO:0000313" key="11">
    <source>
        <dbReference type="EMBL" id="KAF2741368.1"/>
    </source>
</evidence>